<evidence type="ECO:0000313" key="2">
    <source>
        <dbReference type="Proteomes" id="UP001642540"/>
    </source>
</evidence>
<accession>A0ABP1Q355</accession>
<keyword evidence="2" id="KW-1185">Reference proteome</keyword>
<comment type="caution">
    <text evidence="1">The sequence shown here is derived from an EMBL/GenBank/DDBJ whole genome shotgun (WGS) entry which is preliminary data.</text>
</comment>
<dbReference type="EMBL" id="CAXLJM020000020">
    <property type="protein sequence ID" value="CAL8087437.1"/>
    <property type="molecule type" value="Genomic_DNA"/>
</dbReference>
<dbReference type="Proteomes" id="UP001642540">
    <property type="component" value="Unassembled WGS sequence"/>
</dbReference>
<name>A0ABP1Q355_9HEXA</name>
<reference evidence="1 2" key="1">
    <citation type="submission" date="2024-08" db="EMBL/GenBank/DDBJ databases">
        <authorList>
            <person name="Cucini C."/>
            <person name="Frati F."/>
        </authorList>
    </citation>
    <scope>NUCLEOTIDE SEQUENCE [LARGE SCALE GENOMIC DNA]</scope>
</reference>
<gene>
    <name evidence="1" type="ORF">ODALV1_LOCUS6740</name>
</gene>
<protein>
    <submittedName>
        <fullName evidence="1">Uncharacterized protein</fullName>
    </submittedName>
</protein>
<proteinExistence type="predicted"/>
<evidence type="ECO:0000313" key="1">
    <source>
        <dbReference type="EMBL" id="CAL8087437.1"/>
    </source>
</evidence>
<organism evidence="1 2">
    <name type="scientific">Orchesella dallaii</name>
    <dbReference type="NCBI Taxonomy" id="48710"/>
    <lineage>
        <taxon>Eukaryota</taxon>
        <taxon>Metazoa</taxon>
        <taxon>Ecdysozoa</taxon>
        <taxon>Arthropoda</taxon>
        <taxon>Hexapoda</taxon>
        <taxon>Collembola</taxon>
        <taxon>Entomobryomorpha</taxon>
        <taxon>Entomobryoidea</taxon>
        <taxon>Orchesellidae</taxon>
        <taxon>Orchesellinae</taxon>
        <taxon>Orchesella</taxon>
    </lineage>
</organism>
<sequence length="62" mass="6846">MPKMLCKDYNHPPRVSNYGTLEQGNAMDYVGCGDIGNNILSKVASVSDDLVEADPIFEEVQR</sequence>